<protein>
    <submittedName>
        <fullName evidence="2">Uncharacterized protein</fullName>
    </submittedName>
</protein>
<organism evidence="2 3">
    <name type="scientific">Calocera cornea HHB12733</name>
    <dbReference type="NCBI Taxonomy" id="1353952"/>
    <lineage>
        <taxon>Eukaryota</taxon>
        <taxon>Fungi</taxon>
        <taxon>Dikarya</taxon>
        <taxon>Basidiomycota</taxon>
        <taxon>Agaricomycotina</taxon>
        <taxon>Dacrymycetes</taxon>
        <taxon>Dacrymycetales</taxon>
        <taxon>Dacrymycetaceae</taxon>
        <taxon>Calocera</taxon>
    </lineage>
</organism>
<dbReference type="AlphaFoldDB" id="A0A165E7T5"/>
<feature type="compositionally biased region" description="Low complexity" evidence="1">
    <location>
        <begin position="26"/>
        <end position="46"/>
    </location>
</feature>
<proteinExistence type="predicted"/>
<name>A0A165E7T5_9BASI</name>
<accession>A0A165E7T5</accession>
<dbReference type="EMBL" id="KV424017">
    <property type="protein sequence ID" value="KZT54282.1"/>
    <property type="molecule type" value="Genomic_DNA"/>
</dbReference>
<sequence length="95" mass="10016">MNAVPPPETPARREIRPLPRGPKALARGAPPTGPAIATPPAGLAPTSSPSHSRRDAQSSPPGAPRSLPTMPSPSQNQMGDNWKPNTVQRTQLFLK</sequence>
<feature type="compositionally biased region" description="Polar residues" evidence="1">
    <location>
        <begin position="72"/>
        <end position="95"/>
    </location>
</feature>
<evidence type="ECO:0000313" key="2">
    <source>
        <dbReference type="EMBL" id="KZT54282.1"/>
    </source>
</evidence>
<evidence type="ECO:0000256" key="1">
    <source>
        <dbReference type="SAM" id="MobiDB-lite"/>
    </source>
</evidence>
<dbReference type="Proteomes" id="UP000076842">
    <property type="component" value="Unassembled WGS sequence"/>
</dbReference>
<evidence type="ECO:0000313" key="3">
    <source>
        <dbReference type="Proteomes" id="UP000076842"/>
    </source>
</evidence>
<keyword evidence="3" id="KW-1185">Reference proteome</keyword>
<feature type="region of interest" description="Disordered" evidence="1">
    <location>
        <begin position="1"/>
        <end position="95"/>
    </location>
</feature>
<gene>
    <name evidence="2" type="ORF">CALCODRAFT_17308</name>
</gene>
<dbReference type="InParanoid" id="A0A165E7T5"/>
<reference evidence="2 3" key="1">
    <citation type="journal article" date="2016" name="Mol. Biol. Evol.">
        <title>Comparative Genomics of Early-Diverging Mushroom-Forming Fungi Provides Insights into the Origins of Lignocellulose Decay Capabilities.</title>
        <authorList>
            <person name="Nagy L.G."/>
            <person name="Riley R."/>
            <person name="Tritt A."/>
            <person name="Adam C."/>
            <person name="Daum C."/>
            <person name="Floudas D."/>
            <person name="Sun H."/>
            <person name="Yadav J.S."/>
            <person name="Pangilinan J."/>
            <person name="Larsson K.H."/>
            <person name="Matsuura K."/>
            <person name="Barry K."/>
            <person name="Labutti K."/>
            <person name="Kuo R."/>
            <person name="Ohm R.A."/>
            <person name="Bhattacharya S.S."/>
            <person name="Shirouzu T."/>
            <person name="Yoshinaga Y."/>
            <person name="Martin F.M."/>
            <person name="Grigoriev I.V."/>
            <person name="Hibbett D.S."/>
        </authorList>
    </citation>
    <scope>NUCLEOTIDE SEQUENCE [LARGE SCALE GENOMIC DNA]</scope>
    <source>
        <strain evidence="2 3">HHB12733</strain>
    </source>
</reference>